<sequence length="137" mass="14744">MRVKLAAQVLSHSVAAGIFSKIAKGDMPTGAVATGASVENPYIEVKTSDNKQGIGIAKWSHIRQFYELDNNNPNFVYAPHLTKEHLDPNTKQKMRVKLAAQVLSHSVAAGIFSKIAKGDMPTGAVATGKDKKKIFIA</sequence>
<dbReference type="Proteomes" id="UP000494256">
    <property type="component" value="Unassembled WGS sequence"/>
</dbReference>
<dbReference type="Pfam" id="PF21788">
    <property type="entry name" value="TNP-like_GBD"/>
    <property type="match status" value="1"/>
</dbReference>
<name>A0A8S0YRG2_ARCPL</name>
<reference evidence="2 3" key="1">
    <citation type="submission" date="2020-04" db="EMBL/GenBank/DDBJ databases">
        <authorList>
            <person name="Wallbank WR R."/>
            <person name="Pardo Diaz C."/>
            <person name="Kozak K."/>
            <person name="Martin S."/>
            <person name="Jiggins C."/>
            <person name="Moest M."/>
            <person name="Warren A I."/>
            <person name="Byers J.R.P. K."/>
            <person name="Montejo-Kovacevich G."/>
            <person name="Yen C E."/>
        </authorList>
    </citation>
    <scope>NUCLEOTIDE SEQUENCE [LARGE SCALE GENOMIC DNA]</scope>
</reference>
<evidence type="ECO:0000313" key="2">
    <source>
        <dbReference type="EMBL" id="CAB3221839.1"/>
    </source>
</evidence>
<protein>
    <recommendedName>
        <fullName evidence="1">Transposable element P transposase-like GTP-binding insertion domain-containing protein</fullName>
    </recommendedName>
</protein>
<comment type="caution">
    <text evidence="2">The sequence shown here is derived from an EMBL/GenBank/DDBJ whole genome shotgun (WGS) entry which is preliminary data.</text>
</comment>
<accession>A0A8S0YRG2</accession>
<proteinExistence type="predicted"/>
<dbReference type="InterPro" id="IPR048366">
    <property type="entry name" value="TNP-like_GBD"/>
</dbReference>
<organism evidence="2 3">
    <name type="scientific">Arctia plantaginis</name>
    <name type="common">Wood tiger moth</name>
    <name type="synonym">Phalaena plantaginis</name>
    <dbReference type="NCBI Taxonomy" id="874455"/>
    <lineage>
        <taxon>Eukaryota</taxon>
        <taxon>Metazoa</taxon>
        <taxon>Ecdysozoa</taxon>
        <taxon>Arthropoda</taxon>
        <taxon>Hexapoda</taxon>
        <taxon>Insecta</taxon>
        <taxon>Pterygota</taxon>
        <taxon>Neoptera</taxon>
        <taxon>Endopterygota</taxon>
        <taxon>Lepidoptera</taxon>
        <taxon>Glossata</taxon>
        <taxon>Ditrysia</taxon>
        <taxon>Noctuoidea</taxon>
        <taxon>Erebidae</taxon>
        <taxon>Arctiinae</taxon>
        <taxon>Arctia</taxon>
    </lineage>
</organism>
<evidence type="ECO:0000259" key="1">
    <source>
        <dbReference type="Pfam" id="PF21788"/>
    </source>
</evidence>
<dbReference type="EMBL" id="CADEBD010000051">
    <property type="protein sequence ID" value="CAB3221839.1"/>
    <property type="molecule type" value="Genomic_DNA"/>
</dbReference>
<gene>
    <name evidence="2" type="ORF">APLA_LOCUS1014</name>
</gene>
<evidence type="ECO:0000313" key="3">
    <source>
        <dbReference type="Proteomes" id="UP000494256"/>
    </source>
</evidence>
<dbReference type="OrthoDB" id="7369259at2759"/>
<feature type="domain" description="Transposable element P transposase-like GTP-binding insertion" evidence="1">
    <location>
        <begin position="46"/>
        <end position="111"/>
    </location>
</feature>
<dbReference type="AlphaFoldDB" id="A0A8S0YRG2"/>